<comment type="caution">
    <text evidence="1">The sequence shown here is derived from an EMBL/GenBank/DDBJ whole genome shotgun (WGS) entry which is preliminary data.</text>
</comment>
<dbReference type="InterPro" id="IPR023393">
    <property type="entry name" value="START-like_dom_sf"/>
</dbReference>
<sequence length="166" mass="18673">MTRESVARGDMTTERCEVTRRVAADTATIFAVLCSPHGHVAIDASGMLQSAEGSPVERVGDEFLVHMDRESLNDKPLGRYDIRVVITRFERDRRIEWMVSGSGEPPRLRHAFGYLLEPSAECTLVTSYHDWSEIADEVRAKRNFPVISEATLRATLGILARTVEQR</sequence>
<dbReference type="Proteomes" id="UP000755585">
    <property type="component" value="Unassembled WGS sequence"/>
</dbReference>
<dbReference type="EMBL" id="JAGINT010000001">
    <property type="protein sequence ID" value="MBP2351420.1"/>
    <property type="molecule type" value="Genomic_DNA"/>
</dbReference>
<evidence type="ECO:0008006" key="3">
    <source>
        <dbReference type="Google" id="ProtNLM"/>
    </source>
</evidence>
<keyword evidence="2" id="KW-1185">Reference proteome</keyword>
<accession>A0ABS4UII8</accession>
<organism evidence="1 2">
    <name type="scientific">Kribbella aluminosa</name>
    <dbReference type="NCBI Taxonomy" id="416017"/>
    <lineage>
        <taxon>Bacteria</taxon>
        <taxon>Bacillati</taxon>
        <taxon>Actinomycetota</taxon>
        <taxon>Actinomycetes</taxon>
        <taxon>Propionibacteriales</taxon>
        <taxon>Kribbellaceae</taxon>
        <taxon>Kribbella</taxon>
    </lineage>
</organism>
<gene>
    <name evidence="1" type="ORF">JOF29_002503</name>
</gene>
<dbReference type="RefSeq" id="WP_209694321.1">
    <property type="nucleotide sequence ID" value="NZ_BAAAVU010000042.1"/>
</dbReference>
<reference evidence="1 2" key="1">
    <citation type="submission" date="2021-03" db="EMBL/GenBank/DDBJ databases">
        <title>Sequencing the genomes of 1000 actinobacteria strains.</title>
        <authorList>
            <person name="Klenk H.-P."/>
        </authorList>
    </citation>
    <scope>NUCLEOTIDE SEQUENCE [LARGE SCALE GENOMIC DNA]</scope>
    <source>
        <strain evidence="1 2">DSM 18824</strain>
    </source>
</reference>
<dbReference type="SUPFAM" id="SSF55961">
    <property type="entry name" value="Bet v1-like"/>
    <property type="match status" value="1"/>
</dbReference>
<name>A0ABS4UII8_9ACTN</name>
<proteinExistence type="predicted"/>
<evidence type="ECO:0000313" key="2">
    <source>
        <dbReference type="Proteomes" id="UP000755585"/>
    </source>
</evidence>
<evidence type="ECO:0000313" key="1">
    <source>
        <dbReference type="EMBL" id="MBP2351420.1"/>
    </source>
</evidence>
<protein>
    <recommendedName>
        <fullName evidence="3">Polyketide cyclase</fullName>
    </recommendedName>
</protein>
<dbReference type="Gene3D" id="3.30.530.20">
    <property type="match status" value="1"/>
</dbReference>